<dbReference type="InterPro" id="IPR044146">
    <property type="entry name" value="S1_Tex"/>
</dbReference>
<feature type="compositionally biased region" description="Low complexity" evidence="1">
    <location>
        <begin position="752"/>
        <end position="763"/>
    </location>
</feature>
<dbReference type="CDD" id="cd05685">
    <property type="entry name" value="S1_Tex"/>
    <property type="match status" value="1"/>
</dbReference>
<dbReference type="InterPro" id="IPR023319">
    <property type="entry name" value="Tex-like_HTH_dom_sf"/>
</dbReference>
<dbReference type="Pfam" id="PF16921">
    <property type="entry name" value="Tex_YqgF"/>
    <property type="match status" value="1"/>
</dbReference>
<dbReference type="Pfam" id="PF12836">
    <property type="entry name" value="HHH_3"/>
    <property type="match status" value="1"/>
</dbReference>
<dbReference type="Gene3D" id="1.10.150.310">
    <property type="entry name" value="Tex RuvX-like domain-like"/>
    <property type="match status" value="1"/>
</dbReference>
<organism evidence="3 4">
    <name type="scientific">Glycomyces rutgersensis</name>
    <dbReference type="NCBI Taxonomy" id="58115"/>
    <lineage>
        <taxon>Bacteria</taxon>
        <taxon>Bacillati</taxon>
        <taxon>Actinomycetota</taxon>
        <taxon>Actinomycetes</taxon>
        <taxon>Glycomycetales</taxon>
        <taxon>Glycomycetaceae</taxon>
        <taxon>Glycomyces</taxon>
    </lineage>
</organism>
<dbReference type="InterPro" id="IPR023323">
    <property type="entry name" value="Tex-like_dom_sf"/>
</dbReference>
<evidence type="ECO:0000313" key="3">
    <source>
        <dbReference type="EMBL" id="GAA2323670.1"/>
    </source>
</evidence>
<dbReference type="InterPro" id="IPR006641">
    <property type="entry name" value="YqgF/RNaseH-like_dom"/>
</dbReference>
<evidence type="ECO:0000313" key="4">
    <source>
        <dbReference type="Proteomes" id="UP001501584"/>
    </source>
</evidence>
<dbReference type="SUPFAM" id="SSF53098">
    <property type="entry name" value="Ribonuclease H-like"/>
    <property type="match status" value="1"/>
</dbReference>
<dbReference type="Pfam" id="PF17674">
    <property type="entry name" value="HHH_9"/>
    <property type="match status" value="1"/>
</dbReference>
<dbReference type="SMART" id="SM00732">
    <property type="entry name" value="YqgFc"/>
    <property type="match status" value="1"/>
</dbReference>
<dbReference type="SUPFAM" id="SSF158832">
    <property type="entry name" value="Tex N-terminal region-like"/>
    <property type="match status" value="1"/>
</dbReference>
<feature type="compositionally biased region" description="Gly residues" evidence="1">
    <location>
        <begin position="728"/>
        <end position="751"/>
    </location>
</feature>
<feature type="region of interest" description="Disordered" evidence="1">
    <location>
        <begin position="725"/>
        <end position="781"/>
    </location>
</feature>
<dbReference type="InterPro" id="IPR010994">
    <property type="entry name" value="RuvA_2-like"/>
</dbReference>
<dbReference type="Gene3D" id="1.10.3500.10">
    <property type="entry name" value="Tex N-terminal region-like"/>
    <property type="match status" value="1"/>
</dbReference>
<protein>
    <submittedName>
        <fullName evidence="3">Tex family protein</fullName>
    </submittedName>
</protein>
<dbReference type="Gene3D" id="2.40.50.140">
    <property type="entry name" value="Nucleic acid-binding proteins"/>
    <property type="match status" value="1"/>
</dbReference>
<dbReference type="PROSITE" id="PS50126">
    <property type="entry name" value="S1"/>
    <property type="match status" value="1"/>
</dbReference>
<dbReference type="InterPro" id="IPR003029">
    <property type="entry name" value="S1_domain"/>
</dbReference>
<reference evidence="4" key="1">
    <citation type="journal article" date="2019" name="Int. J. Syst. Evol. Microbiol.">
        <title>The Global Catalogue of Microorganisms (GCM) 10K type strain sequencing project: providing services to taxonomists for standard genome sequencing and annotation.</title>
        <authorList>
            <consortium name="The Broad Institute Genomics Platform"/>
            <consortium name="The Broad Institute Genome Sequencing Center for Infectious Disease"/>
            <person name="Wu L."/>
            <person name="Ma J."/>
        </authorList>
    </citation>
    <scope>NUCLEOTIDE SEQUENCE [LARGE SCALE GENOMIC DNA]</scope>
    <source>
        <strain evidence="4">JCM 6238</strain>
    </source>
</reference>
<dbReference type="InterPro" id="IPR032639">
    <property type="entry name" value="Tex_YqgF"/>
</dbReference>
<evidence type="ECO:0000256" key="1">
    <source>
        <dbReference type="SAM" id="MobiDB-lite"/>
    </source>
</evidence>
<dbReference type="Pfam" id="PF09371">
    <property type="entry name" value="Tex_N"/>
    <property type="match status" value="1"/>
</dbReference>
<dbReference type="EMBL" id="BAAASX010000002">
    <property type="protein sequence ID" value="GAA2323670.1"/>
    <property type="molecule type" value="Genomic_DNA"/>
</dbReference>
<sequence>MAQAIDQRIAEELSVGAHQVRSAVALLDDGSTVPFIARYRKEATGGLSDEQLRALEERLGYLRELEARRKAVLESIAEQGKLTEALAAQIDAADTKARLEDLYAPFKVKRRTKAQIAREAGLEPLADLLLSDPSQDPETAAAGYVDAAKEVPDAAAALAGARAILTERFSEDADLIGELRERMWRRGRLVSKVRDGAEEKGAKFSDYFDFSETFTTLPSHRVLALMRGEKEEALSLALEPGESEVDGADCEAVIAAKFGIRDAGRPGDAWLAKTVSWAWRTRILVKLGVDLRMRLWQLAEDEAVKVFAANLKDLLLAAPAGPKTVMGLDPGYRTGVKVAVVDPTGKVLDATAILPHQPQNQWDASLATLAALVKKHGVQLIAIGNGTASRETDRLAADLIKAMSGVAELAKIVVSEAGASIYSASAYATKELPGMDVSLRGAVSIARRLQDPLAELVKIEPKHIGVGQYQHDLTESKLTKSLEAVVEDAVNAVGVDLNTASVPLLSQVSGLSESVAANIVAYRDENGRFADRKALLGVPRLGPKAFEQAAGFLRVAGGANPLDASAVHPEAYPVVERILAATGAPIGALVGDAKTLRKLKPVDFADDRFGVPTVSDILAELEKPGRDPRPEFKAATFKEGVEKVSDLKPGMLLEGAVTNVAAFGAFVDIGVHQDGLVHISALANRFVEDPREIVKPGDVVKVKVISVDLQRQRIALTMRLDDEVEAGGQQGGQQGQGRGKGQGGGKGGKGNGRQQPRQRGGQQAAPQSAMAEALRRAGLTK</sequence>
<dbReference type="InterPro" id="IPR050437">
    <property type="entry name" value="Ribos_protein_bS1-like"/>
</dbReference>
<accession>A0ABP5S598</accession>
<evidence type="ECO:0000259" key="2">
    <source>
        <dbReference type="PROSITE" id="PS50126"/>
    </source>
</evidence>
<dbReference type="Gene3D" id="1.10.10.650">
    <property type="entry name" value="RuvA domain 2-like"/>
    <property type="match status" value="1"/>
</dbReference>
<comment type="caution">
    <text evidence="3">The sequence shown here is derived from an EMBL/GenBank/DDBJ whole genome shotgun (WGS) entry which is preliminary data.</text>
</comment>
<dbReference type="InterPro" id="IPR041692">
    <property type="entry name" value="HHH_9"/>
</dbReference>
<dbReference type="InterPro" id="IPR055179">
    <property type="entry name" value="Tex-like_central_region"/>
</dbReference>
<keyword evidence="4" id="KW-1185">Reference proteome</keyword>
<dbReference type="InterPro" id="IPR012337">
    <property type="entry name" value="RNaseH-like_sf"/>
</dbReference>
<dbReference type="Proteomes" id="UP001501584">
    <property type="component" value="Unassembled WGS sequence"/>
</dbReference>
<dbReference type="InterPro" id="IPR037027">
    <property type="entry name" value="YqgF/RNaseH-like_dom_sf"/>
</dbReference>
<name>A0ABP5S598_9ACTN</name>
<proteinExistence type="predicted"/>
<dbReference type="InterPro" id="IPR018974">
    <property type="entry name" value="Tex-like_N"/>
</dbReference>
<dbReference type="PANTHER" id="PTHR10724">
    <property type="entry name" value="30S RIBOSOMAL PROTEIN S1"/>
    <property type="match status" value="1"/>
</dbReference>
<dbReference type="SUPFAM" id="SSF47781">
    <property type="entry name" value="RuvA domain 2-like"/>
    <property type="match status" value="2"/>
</dbReference>
<feature type="domain" description="S1 motif" evidence="2">
    <location>
        <begin position="650"/>
        <end position="719"/>
    </location>
</feature>
<gene>
    <name evidence="3" type="ORF">GCM10010403_12210</name>
</gene>
<dbReference type="SMART" id="SM00316">
    <property type="entry name" value="S1"/>
    <property type="match status" value="1"/>
</dbReference>
<dbReference type="PANTHER" id="PTHR10724:SF10">
    <property type="entry name" value="S1 RNA-BINDING DOMAIN-CONTAINING PROTEIN 1"/>
    <property type="match status" value="1"/>
</dbReference>
<dbReference type="InterPro" id="IPR012340">
    <property type="entry name" value="NA-bd_OB-fold"/>
</dbReference>
<dbReference type="Gene3D" id="3.30.420.140">
    <property type="entry name" value="YqgF/RNase H-like domain"/>
    <property type="match status" value="1"/>
</dbReference>
<dbReference type="RefSeq" id="WP_310285715.1">
    <property type="nucleotide sequence ID" value="NZ_BAAASX010000002.1"/>
</dbReference>
<dbReference type="SUPFAM" id="SSF50249">
    <property type="entry name" value="Nucleic acid-binding proteins"/>
    <property type="match status" value="1"/>
</dbReference>
<dbReference type="Pfam" id="PF22706">
    <property type="entry name" value="Tex_central_region"/>
    <property type="match status" value="1"/>
</dbReference>
<dbReference type="Pfam" id="PF00575">
    <property type="entry name" value="S1"/>
    <property type="match status" value="1"/>
</dbReference>